<name>A0A0D3EWC9_9ORYZ</name>
<dbReference type="Gramene" id="OBART01G37570.1">
    <property type="protein sequence ID" value="OBART01G37570.1"/>
    <property type="gene ID" value="OBART01G37570"/>
</dbReference>
<proteinExistence type="predicted"/>
<keyword evidence="2" id="KW-1185">Reference proteome</keyword>
<reference evidence="1" key="1">
    <citation type="journal article" date="2009" name="Rice">
        <title>De Novo Next Generation Sequencing of Plant Genomes.</title>
        <authorList>
            <person name="Rounsley S."/>
            <person name="Marri P.R."/>
            <person name="Yu Y."/>
            <person name="He R."/>
            <person name="Sisneros N."/>
            <person name="Goicoechea J.L."/>
            <person name="Lee S.J."/>
            <person name="Angelova A."/>
            <person name="Kudrna D."/>
            <person name="Luo M."/>
            <person name="Affourtit J."/>
            <person name="Desany B."/>
            <person name="Knight J."/>
            <person name="Niazi F."/>
            <person name="Egholm M."/>
            <person name="Wing R.A."/>
        </authorList>
    </citation>
    <scope>NUCLEOTIDE SEQUENCE [LARGE SCALE GENOMIC DNA]</scope>
    <source>
        <strain evidence="1">cv. IRGC 105608</strain>
    </source>
</reference>
<dbReference type="Proteomes" id="UP000026960">
    <property type="component" value="Chromosome 1"/>
</dbReference>
<evidence type="ECO:0000313" key="1">
    <source>
        <dbReference type="EnsemblPlants" id="OBART01G37570.1"/>
    </source>
</evidence>
<dbReference type="AlphaFoldDB" id="A0A0D3EWC9"/>
<reference evidence="1" key="2">
    <citation type="submission" date="2015-03" db="UniProtKB">
        <authorList>
            <consortium name="EnsemblPlants"/>
        </authorList>
    </citation>
    <scope>IDENTIFICATION</scope>
</reference>
<dbReference type="EnsemblPlants" id="OBART01G37570.1">
    <property type="protein sequence ID" value="OBART01G37570.1"/>
    <property type="gene ID" value="OBART01G37570"/>
</dbReference>
<organism evidence="1">
    <name type="scientific">Oryza barthii</name>
    <dbReference type="NCBI Taxonomy" id="65489"/>
    <lineage>
        <taxon>Eukaryota</taxon>
        <taxon>Viridiplantae</taxon>
        <taxon>Streptophyta</taxon>
        <taxon>Embryophyta</taxon>
        <taxon>Tracheophyta</taxon>
        <taxon>Spermatophyta</taxon>
        <taxon>Magnoliopsida</taxon>
        <taxon>Liliopsida</taxon>
        <taxon>Poales</taxon>
        <taxon>Poaceae</taxon>
        <taxon>BOP clade</taxon>
        <taxon>Oryzoideae</taxon>
        <taxon>Oryzeae</taxon>
        <taxon>Oryzinae</taxon>
        <taxon>Oryza</taxon>
    </lineage>
</organism>
<protein>
    <submittedName>
        <fullName evidence="1">Uncharacterized protein</fullName>
    </submittedName>
</protein>
<sequence>MGALVEGVTLVDPRSTRACVFLTIGTFSHSANEKAFLHPDRRTSIRPIMTCLMVQAPSKDLSFKSWKTTRGAIWISFKRHENSNLNCFSLMLLDSSGFFQTVLQTTPPNNPNHMRATFIHRMRDQGTPSRGQLCARMVIVAEITGSWWRMLHLVLRGGAVVFCTPSVDESLGCHFQATTAPNSRLI</sequence>
<dbReference type="PaxDb" id="65489-OBART01G37570.1"/>
<evidence type="ECO:0000313" key="2">
    <source>
        <dbReference type="Proteomes" id="UP000026960"/>
    </source>
</evidence>
<accession>A0A0D3EWC9</accession>
<dbReference type="HOGENOM" id="CLU_1456554_0_0_1"/>